<evidence type="ECO:0000313" key="2">
    <source>
        <dbReference type="Proteomes" id="UP000182738"/>
    </source>
</evidence>
<dbReference type="AlphaFoldDB" id="A0A0K6GKG9"/>
<dbReference type="STRING" id="1325335.GCA_001418025_00436"/>
<sequence>MACVNDNQTVTATMQAILQALDAPATAEQLAEKTALPLFKVRSTLRELVQRHMVKQNGEMYEKN</sequence>
<evidence type="ECO:0000313" key="1">
    <source>
        <dbReference type="EMBL" id="CUA79132.1"/>
    </source>
</evidence>
<reference evidence="2" key="1">
    <citation type="submission" date="2015-08" db="EMBL/GenBank/DDBJ databases">
        <authorList>
            <person name="Varghese N."/>
        </authorList>
    </citation>
    <scope>NUCLEOTIDE SEQUENCE [LARGE SCALE GENOMIC DNA]</scope>
    <source>
        <strain evidence="2">DSM 27374</strain>
    </source>
</reference>
<dbReference type="RefSeq" id="WP_032100663.1">
    <property type="nucleotide sequence ID" value="NZ_BAABDZ010000031.1"/>
</dbReference>
<evidence type="ECO:0008006" key="3">
    <source>
        <dbReference type="Google" id="ProtNLM"/>
    </source>
</evidence>
<dbReference type="EMBL" id="CYGZ01000002">
    <property type="protein sequence ID" value="CUA79132.1"/>
    <property type="molecule type" value="Genomic_DNA"/>
</dbReference>
<dbReference type="OrthoDB" id="9810427at2"/>
<dbReference type="InterPro" id="IPR036390">
    <property type="entry name" value="WH_DNA-bd_sf"/>
</dbReference>
<dbReference type="SUPFAM" id="SSF46785">
    <property type="entry name" value="Winged helix' DNA-binding domain"/>
    <property type="match status" value="1"/>
</dbReference>
<name>A0A0K6GKG9_9BACL</name>
<protein>
    <recommendedName>
        <fullName evidence="3">IclR helix-turn-helix domain</fullName>
    </recommendedName>
</protein>
<accession>A0A0K6GKG9</accession>
<dbReference type="Gene3D" id="1.10.10.10">
    <property type="entry name" value="Winged helix-like DNA-binding domain superfamily/Winged helix DNA-binding domain"/>
    <property type="match status" value="1"/>
</dbReference>
<proteinExistence type="predicted"/>
<organism evidence="1 2">
    <name type="scientific">Anoxybacillus suryakundensis</name>
    <dbReference type="NCBI Taxonomy" id="1325335"/>
    <lineage>
        <taxon>Bacteria</taxon>
        <taxon>Bacillati</taxon>
        <taxon>Bacillota</taxon>
        <taxon>Bacilli</taxon>
        <taxon>Bacillales</taxon>
        <taxon>Anoxybacillaceae</taxon>
        <taxon>Anoxybacillus</taxon>
    </lineage>
</organism>
<dbReference type="Proteomes" id="UP000182738">
    <property type="component" value="Unassembled WGS sequence"/>
</dbReference>
<keyword evidence="2" id="KW-1185">Reference proteome</keyword>
<dbReference type="InterPro" id="IPR036388">
    <property type="entry name" value="WH-like_DNA-bd_sf"/>
</dbReference>
<gene>
    <name evidence="1" type="ORF">Ga0061060_102205</name>
</gene>